<dbReference type="WBParaSite" id="RSKR_0000580900.1">
    <property type="protein sequence ID" value="RSKR_0000580900.1"/>
    <property type="gene ID" value="RSKR_0000580900"/>
</dbReference>
<name>A0AC35U0C2_9BILA</name>
<sequence length="421" mass="46901">MSSEYKELESLFSIISPPKSTECNRSNNVAEDHCYSFGLPISEYAIREAVTKEAKDRKLWNSKAVKNMRIDNIEHQCCYHYVLESFTEQRSTAETTEPFSIGQYMDSAAFCEMRNPLDSLGPSGASPTRSIDHLEQNNPWEYSVEPTKEFTAATKVMVLPGSSRMTVCSNCNAEGQQHCFHCRGNGTDKCNYCRGTGMKAGVAHPAIYTHPMIGTFPHGDSNMGYPGGSSVIVRPPNKGQTYAAGTPMHFMMKAGLPPPGIGQHDLCVYCRGRGIKDCVQCKGQGKKSCITCGGSGRTMTLTKLKIFFNVKRSDFFTESELPQHLFHFATGEQVVFECNNYVLPLKKFAVKEINENSRKICADHLQGSLGNTKMIKQRHYVDSIPVAKVFYTIGKKTGVFWVYGSEHLCYIPKKTSHCCIS</sequence>
<evidence type="ECO:0000313" key="2">
    <source>
        <dbReference type="WBParaSite" id="RSKR_0000580900.1"/>
    </source>
</evidence>
<evidence type="ECO:0000313" key="1">
    <source>
        <dbReference type="Proteomes" id="UP000095286"/>
    </source>
</evidence>
<protein>
    <submittedName>
        <fullName evidence="2">Protein SSUH2 homolog</fullName>
    </submittedName>
</protein>
<accession>A0AC35U0C2</accession>
<proteinExistence type="predicted"/>
<organism evidence="1 2">
    <name type="scientific">Rhabditophanes sp. KR3021</name>
    <dbReference type="NCBI Taxonomy" id="114890"/>
    <lineage>
        <taxon>Eukaryota</taxon>
        <taxon>Metazoa</taxon>
        <taxon>Ecdysozoa</taxon>
        <taxon>Nematoda</taxon>
        <taxon>Chromadorea</taxon>
        <taxon>Rhabditida</taxon>
        <taxon>Tylenchina</taxon>
        <taxon>Panagrolaimomorpha</taxon>
        <taxon>Strongyloidoidea</taxon>
        <taxon>Alloionematidae</taxon>
        <taxon>Rhabditophanes</taxon>
    </lineage>
</organism>
<dbReference type="Proteomes" id="UP000095286">
    <property type="component" value="Unplaced"/>
</dbReference>
<reference evidence="2" key="1">
    <citation type="submission" date="2016-11" db="UniProtKB">
        <authorList>
            <consortium name="WormBaseParasite"/>
        </authorList>
    </citation>
    <scope>IDENTIFICATION</scope>
    <source>
        <strain evidence="2">KR3021</strain>
    </source>
</reference>